<feature type="domain" description="Glycosyltransferase subfamily 4-like N-terminal" evidence="1">
    <location>
        <begin position="54"/>
        <end position="153"/>
    </location>
</feature>
<dbReference type="AlphaFoldDB" id="A0A401XJB2"/>
<accession>A0A401XJB2</accession>
<sequence length="345" mass="39671">MKVLHLVPSPAITGPVTVAHELVHSLQTKIEASIAYFDEKKGFHWKYGQKISFFKAFEFFEYLEYDILHSHTLRPDVFLFIRKFLKPKIIAVSTLHNYFYEEYRLEYPKIPALIGIAAHHWSLSNKSALVAITPHMQKFYKRKGFRNVHYIPNTRMLQSPNGDNLKLAESIKKWADGNTLLMTLGTANERKNLQAVVPLLKKNPDWRWIHVGDGPLLPALKKEVEYFGLHHRVYFAGFVPDGNQLLSAADVLLLPSLSEGFPLVVLEAFQRKVPVVVNDIPTFEGLFLDEVVKCVVTELEQFFRAVRYALEHRDTLCTKAKARFDAEFSPQAVVTAYLRLYESLL</sequence>
<dbReference type="Pfam" id="PF13692">
    <property type="entry name" value="Glyco_trans_1_4"/>
    <property type="match status" value="1"/>
</dbReference>
<dbReference type="Proteomes" id="UP000286715">
    <property type="component" value="Unassembled WGS sequence"/>
</dbReference>
<protein>
    <recommendedName>
        <fullName evidence="1">Glycosyltransferase subfamily 4-like N-terminal domain-containing protein</fullName>
    </recommendedName>
</protein>
<proteinExistence type="predicted"/>
<keyword evidence="3" id="KW-1185">Reference proteome</keyword>
<evidence type="ECO:0000259" key="1">
    <source>
        <dbReference type="Pfam" id="PF13439"/>
    </source>
</evidence>
<name>A0A401XJB2_9FLAO</name>
<dbReference type="Pfam" id="PF13439">
    <property type="entry name" value="Glyco_transf_4"/>
    <property type="match status" value="1"/>
</dbReference>
<dbReference type="GO" id="GO:0016757">
    <property type="term" value="F:glycosyltransferase activity"/>
    <property type="evidence" value="ECO:0007669"/>
    <property type="project" value="UniProtKB-ARBA"/>
</dbReference>
<dbReference type="OrthoDB" id="7560678at2"/>
<evidence type="ECO:0000313" key="3">
    <source>
        <dbReference type="Proteomes" id="UP000286715"/>
    </source>
</evidence>
<dbReference type="Gene3D" id="3.40.50.2000">
    <property type="entry name" value="Glycogen Phosphorylase B"/>
    <property type="match status" value="2"/>
</dbReference>
<gene>
    <name evidence="2" type="ORF">JCM31826_05600</name>
</gene>
<reference evidence="2 3" key="1">
    <citation type="submission" date="2018-11" db="EMBL/GenBank/DDBJ databases">
        <title>Schleiferia aggregans sp. nov., a moderately thermophilic heterotrophic bacterium isolated from microbial mats at a terrestrial hot spring.</title>
        <authorList>
            <person name="Iino T."/>
            <person name="Ohkuma M."/>
            <person name="Haruta S."/>
        </authorList>
    </citation>
    <scope>NUCLEOTIDE SEQUENCE [LARGE SCALE GENOMIC DNA]</scope>
    <source>
        <strain evidence="2 3">LA</strain>
    </source>
</reference>
<dbReference type="PANTHER" id="PTHR12526">
    <property type="entry name" value="GLYCOSYLTRANSFERASE"/>
    <property type="match status" value="1"/>
</dbReference>
<evidence type="ECO:0000313" key="2">
    <source>
        <dbReference type="EMBL" id="GCD77078.1"/>
    </source>
</evidence>
<dbReference type="EMBL" id="BHZE01000003">
    <property type="protein sequence ID" value="GCD77078.1"/>
    <property type="molecule type" value="Genomic_DNA"/>
</dbReference>
<organism evidence="2 3">
    <name type="scientific">Thermaurantimonas aggregans</name>
    <dbReference type="NCBI Taxonomy" id="2173829"/>
    <lineage>
        <taxon>Bacteria</taxon>
        <taxon>Pseudomonadati</taxon>
        <taxon>Bacteroidota</taxon>
        <taxon>Flavobacteriia</taxon>
        <taxon>Flavobacteriales</taxon>
        <taxon>Schleiferiaceae</taxon>
        <taxon>Thermaurantimonas</taxon>
    </lineage>
</organism>
<dbReference type="InterPro" id="IPR028098">
    <property type="entry name" value="Glyco_trans_4-like_N"/>
</dbReference>
<dbReference type="PANTHER" id="PTHR12526:SF630">
    <property type="entry name" value="GLYCOSYLTRANSFERASE"/>
    <property type="match status" value="1"/>
</dbReference>
<dbReference type="SUPFAM" id="SSF53756">
    <property type="entry name" value="UDP-Glycosyltransferase/glycogen phosphorylase"/>
    <property type="match status" value="1"/>
</dbReference>
<dbReference type="RefSeq" id="WP_124397131.1">
    <property type="nucleotide sequence ID" value="NZ_BHZE01000003.1"/>
</dbReference>
<dbReference type="CDD" id="cd03801">
    <property type="entry name" value="GT4_PimA-like"/>
    <property type="match status" value="1"/>
</dbReference>
<comment type="caution">
    <text evidence="2">The sequence shown here is derived from an EMBL/GenBank/DDBJ whole genome shotgun (WGS) entry which is preliminary data.</text>
</comment>